<organism evidence="2 3">
    <name type="scientific">Oceanobacillus piezotolerans</name>
    <dbReference type="NCBI Taxonomy" id="2448030"/>
    <lineage>
        <taxon>Bacteria</taxon>
        <taxon>Bacillati</taxon>
        <taxon>Bacillota</taxon>
        <taxon>Bacilli</taxon>
        <taxon>Bacillales</taxon>
        <taxon>Bacillaceae</taxon>
        <taxon>Oceanobacillus</taxon>
    </lineage>
</organism>
<name>A0A498DCP7_9BACI</name>
<gene>
    <name evidence="2" type="ORF">D8M04_13535</name>
</gene>
<feature type="coiled-coil region" evidence="1">
    <location>
        <begin position="123"/>
        <end position="150"/>
    </location>
</feature>
<keyword evidence="3" id="KW-1185">Reference proteome</keyword>
<dbReference type="Proteomes" id="UP000270219">
    <property type="component" value="Unassembled WGS sequence"/>
</dbReference>
<sequence length="152" mass="17879">MIRRRIKRPKEQDSTYRRLTDKDEFGLFNSYKEVFMLAGTIGFLEKKRKPFTSSAEGLLWDNFSLETDEPTINMVALTETQDVNILQDDDETFDKKLRIFEEYAAGGIEILEQKLLEQPKYMLNNLFDMIMNMENDASEKERNLKGIADMIF</sequence>
<dbReference type="NCBIfam" id="TIGR04062">
    <property type="entry name" value="dnd_assoc_4"/>
    <property type="match status" value="1"/>
</dbReference>
<evidence type="ECO:0000256" key="1">
    <source>
        <dbReference type="SAM" id="Coils"/>
    </source>
</evidence>
<evidence type="ECO:0000313" key="2">
    <source>
        <dbReference type="EMBL" id="RLL43921.1"/>
    </source>
</evidence>
<proteinExistence type="predicted"/>
<evidence type="ECO:0000313" key="3">
    <source>
        <dbReference type="Proteomes" id="UP000270219"/>
    </source>
</evidence>
<accession>A0A498DCP7</accession>
<reference evidence="2 3" key="1">
    <citation type="submission" date="2018-10" db="EMBL/GenBank/DDBJ databases">
        <title>Oceanobacillus sp. YLB-02 draft genome.</title>
        <authorList>
            <person name="Yu L."/>
        </authorList>
    </citation>
    <scope>NUCLEOTIDE SEQUENCE [LARGE SCALE GENOMIC DNA]</scope>
    <source>
        <strain evidence="2 3">YLB-02</strain>
    </source>
</reference>
<dbReference type="OrthoDB" id="2856455at2"/>
<keyword evidence="1" id="KW-0175">Coiled coil</keyword>
<dbReference type="AlphaFoldDB" id="A0A498DCP7"/>
<comment type="caution">
    <text evidence="2">The sequence shown here is derived from an EMBL/GenBank/DDBJ whole genome shotgun (WGS) entry which is preliminary data.</text>
</comment>
<dbReference type="InterPro" id="IPR023983">
    <property type="entry name" value="DNA_S_mod_dnd_assoc_4"/>
</dbReference>
<protein>
    <submittedName>
        <fullName evidence="2">DNA phosphorothioation-associated protein 4</fullName>
    </submittedName>
</protein>
<dbReference type="RefSeq" id="WP_121523845.1">
    <property type="nucleotide sequence ID" value="NZ_RCHR01000004.1"/>
</dbReference>
<dbReference type="EMBL" id="RCHR01000004">
    <property type="protein sequence ID" value="RLL43921.1"/>
    <property type="molecule type" value="Genomic_DNA"/>
</dbReference>